<feature type="domain" description="Pyrimidine nucleoside phosphorylase C-terminal" evidence="11">
    <location>
        <begin position="345"/>
        <end position="419"/>
    </location>
</feature>
<dbReference type="SUPFAM" id="SSF47648">
    <property type="entry name" value="Nucleoside phosphorylase/phosphoribosyltransferase N-terminal domain"/>
    <property type="match status" value="1"/>
</dbReference>
<dbReference type="PATRIC" id="fig|1555112.3.peg.1738"/>
<evidence type="ECO:0000256" key="1">
    <source>
        <dbReference type="ARBA" id="ARBA00001066"/>
    </source>
</evidence>
<comment type="similarity">
    <text evidence="3">Belongs to the thymidine/pyrimidine-nucleoside phosphorylase family.</text>
</comment>
<proteinExistence type="inferred from homology"/>
<dbReference type="PIRSF" id="PIRSF000478">
    <property type="entry name" value="TP_PyNP"/>
    <property type="match status" value="1"/>
</dbReference>
<dbReference type="Gene3D" id="1.20.970.10">
    <property type="entry name" value="Transferase, Pyrimidine Nucleoside Phosphorylase, Chain C"/>
    <property type="match status" value="1"/>
</dbReference>
<keyword evidence="7" id="KW-0328">Glycosyltransferase</keyword>
<dbReference type="Gene3D" id="3.90.1170.30">
    <property type="entry name" value="Pyrimidine nucleoside phosphorylase-like, C-terminal domain"/>
    <property type="match status" value="1"/>
</dbReference>
<dbReference type="InterPro" id="IPR000312">
    <property type="entry name" value="Glycosyl_Trfase_fam3"/>
</dbReference>
<dbReference type="InterPro" id="IPR018090">
    <property type="entry name" value="Pyrmidine_PPas_bac/euk"/>
</dbReference>
<comment type="function">
    <text evidence="2">Catalyzes phosphorolysis of the pyrimidine nucleosides uridine, thymidine and 2'-deoxyuridine with the formation of the corresponding pyrimidine base and ribose-1-phosphate.</text>
</comment>
<evidence type="ECO:0000256" key="9">
    <source>
        <dbReference type="ARBA" id="ARBA00048453"/>
    </source>
</evidence>
<dbReference type="OrthoDB" id="9763887at2"/>
<dbReference type="EMBL" id="AP014924">
    <property type="protein sequence ID" value="BAS27550.1"/>
    <property type="molecule type" value="Genomic_DNA"/>
</dbReference>
<gene>
    <name evidence="12" type="ORF">LIP_1704</name>
</gene>
<comment type="catalytic activity">
    <reaction evidence="1">
        <text>2'-deoxyuridine + phosphate = 2-deoxy-alpha-D-ribose 1-phosphate + uracil</text>
        <dbReference type="Rhea" id="RHEA:22824"/>
        <dbReference type="ChEBI" id="CHEBI:16450"/>
        <dbReference type="ChEBI" id="CHEBI:17568"/>
        <dbReference type="ChEBI" id="CHEBI:43474"/>
        <dbReference type="ChEBI" id="CHEBI:57259"/>
        <dbReference type="EC" id="2.4.2.2"/>
    </reaction>
</comment>
<dbReference type="KEGG" id="lpil:LIP_1704"/>
<dbReference type="SUPFAM" id="SSF52418">
    <property type="entry name" value="Nucleoside phosphorylase/phosphoribosyltransferase catalytic domain"/>
    <property type="match status" value="1"/>
</dbReference>
<dbReference type="AlphaFoldDB" id="A0A0K2SKC7"/>
<dbReference type="InterPro" id="IPR036566">
    <property type="entry name" value="PYNP-like_C_sf"/>
</dbReference>
<sequence>MRPYELILKKREGGELSEDEIAGWIRGVTDGSVSDAQSAALLMAILFRGMTESETTALTLAMANSGRQLDLSLLPGVKVDKHSSGGVGDKTTLILAPLAAAGGVTVAKLSGRALGHTGGTLDKLESIPGLRVEMDLAAFLDVVERVGVAVASAGVDLAPADKKLYALRDATATVESVPLITASIMSKKLAGGADALVLDVKVGNGAFLPDERQATELARTCVSVARRAGRKAVAYLTSMDQPLGRTVGNALEVREAIETLKGGGPRDLRELVLVLGAEMLRLGRVEEDPAAARAHLERLLASGEAAERFQRMIEAQGGDPRVVDDPRRLPQAEVRVPVEAPAFGFVGAIATRDLGLASMALGAGRDRPGAPVDLAVGLEVACAVGDAVEAGEPLAWIHAHTPDQAQAVRTRVRDAFRLSQERPAPPALVRGRLAEEAMDET</sequence>
<dbReference type="FunFam" id="3.40.1030.10:FF:000003">
    <property type="entry name" value="Pyrimidine-nucleoside phosphorylase"/>
    <property type="match status" value="1"/>
</dbReference>
<evidence type="ECO:0000256" key="8">
    <source>
        <dbReference type="ARBA" id="ARBA00022679"/>
    </source>
</evidence>
<dbReference type="InterPro" id="IPR017459">
    <property type="entry name" value="Glycosyl_Trfase_fam3_N_dom"/>
</dbReference>
<reference evidence="13" key="2">
    <citation type="journal article" date="2016" name="Int. J. Syst. Evol. Microbiol.">
        <title>Complete genome sequence and cell structure of Limnochorda pilosa, a Gram-negative spore-former within the phylum Firmicutes.</title>
        <authorList>
            <person name="Watanabe M."/>
            <person name="Kojima H."/>
            <person name="Fukui M."/>
        </authorList>
    </citation>
    <scope>NUCLEOTIDE SEQUENCE [LARGE SCALE GENOMIC DNA]</scope>
    <source>
        <strain evidence="13">HC45</strain>
    </source>
</reference>
<evidence type="ECO:0000256" key="3">
    <source>
        <dbReference type="ARBA" id="ARBA00006915"/>
    </source>
</evidence>
<dbReference type="SMART" id="SM00941">
    <property type="entry name" value="PYNP_C"/>
    <property type="match status" value="1"/>
</dbReference>
<dbReference type="Proteomes" id="UP000065807">
    <property type="component" value="Chromosome"/>
</dbReference>
<accession>A0A0K2SKC7</accession>
<evidence type="ECO:0000256" key="5">
    <source>
        <dbReference type="ARBA" id="ARBA00011889"/>
    </source>
</evidence>
<dbReference type="GO" id="GO:0009032">
    <property type="term" value="F:thymidine phosphorylase activity"/>
    <property type="evidence" value="ECO:0007669"/>
    <property type="project" value="TreeGrafter"/>
</dbReference>
<dbReference type="PANTHER" id="PTHR10515:SF0">
    <property type="entry name" value="THYMIDINE PHOSPHORYLASE"/>
    <property type="match status" value="1"/>
</dbReference>
<comment type="catalytic activity">
    <reaction evidence="9">
        <text>uridine + phosphate = alpha-D-ribose 1-phosphate + uracil</text>
        <dbReference type="Rhea" id="RHEA:24388"/>
        <dbReference type="ChEBI" id="CHEBI:16704"/>
        <dbReference type="ChEBI" id="CHEBI:17568"/>
        <dbReference type="ChEBI" id="CHEBI:43474"/>
        <dbReference type="ChEBI" id="CHEBI:57720"/>
        <dbReference type="EC" id="2.4.2.2"/>
    </reaction>
</comment>
<evidence type="ECO:0000256" key="2">
    <source>
        <dbReference type="ARBA" id="ARBA00003877"/>
    </source>
</evidence>
<dbReference type="RefSeq" id="WP_068136560.1">
    <property type="nucleotide sequence ID" value="NZ_AP014924.1"/>
</dbReference>
<evidence type="ECO:0000256" key="6">
    <source>
        <dbReference type="ARBA" id="ARBA00014680"/>
    </source>
</evidence>
<evidence type="ECO:0000313" key="12">
    <source>
        <dbReference type="EMBL" id="BAS27550.1"/>
    </source>
</evidence>
<protein>
    <recommendedName>
        <fullName evidence="6">Pyrimidine-nucleoside phosphorylase</fullName>
        <ecNumber evidence="5">2.4.2.2</ecNumber>
    </recommendedName>
</protein>
<dbReference type="GO" id="GO:0005829">
    <property type="term" value="C:cytosol"/>
    <property type="evidence" value="ECO:0007669"/>
    <property type="project" value="TreeGrafter"/>
</dbReference>
<dbReference type="PANTHER" id="PTHR10515">
    <property type="entry name" value="THYMIDINE PHOSPHORYLASE"/>
    <property type="match status" value="1"/>
</dbReference>
<comment type="subunit">
    <text evidence="4">Homodimer.</text>
</comment>
<reference evidence="13" key="1">
    <citation type="submission" date="2015-07" db="EMBL/GenBank/DDBJ databases">
        <title>Complete genome sequence and phylogenetic analysis of Limnochorda pilosa.</title>
        <authorList>
            <person name="Watanabe M."/>
            <person name="Kojima H."/>
            <person name="Fukui M."/>
        </authorList>
    </citation>
    <scope>NUCLEOTIDE SEQUENCE [LARGE SCALE GENOMIC DNA]</scope>
    <source>
        <strain evidence="13">HC45</strain>
    </source>
</reference>
<dbReference type="Gene3D" id="3.40.1030.10">
    <property type="entry name" value="Nucleoside phosphorylase/phosphoribosyltransferase catalytic domain"/>
    <property type="match status" value="1"/>
</dbReference>
<keyword evidence="8" id="KW-0808">Transferase</keyword>
<dbReference type="STRING" id="1555112.LIP_1704"/>
<dbReference type="PROSITE" id="PS00647">
    <property type="entry name" value="THYMID_PHOSPHORYLASE"/>
    <property type="match status" value="1"/>
</dbReference>
<evidence type="ECO:0000256" key="7">
    <source>
        <dbReference type="ARBA" id="ARBA00022676"/>
    </source>
</evidence>
<dbReference type="NCBIfam" id="TIGR02644">
    <property type="entry name" value="Y_phosphoryl"/>
    <property type="match status" value="1"/>
</dbReference>
<name>A0A0K2SKC7_LIMPI</name>
<dbReference type="InterPro" id="IPR013102">
    <property type="entry name" value="PYNP_C"/>
</dbReference>
<dbReference type="Pfam" id="PF00591">
    <property type="entry name" value="Glycos_transf_3"/>
    <property type="match status" value="1"/>
</dbReference>
<comment type="catalytic activity">
    <reaction evidence="10">
        <text>thymidine + phosphate = 2-deoxy-alpha-D-ribose 1-phosphate + thymine</text>
        <dbReference type="Rhea" id="RHEA:16037"/>
        <dbReference type="ChEBI" id="CHEBI:17748"/>
        <dbReference type="ChEBI" id="CHEBI:17821"/>
        <dbReference type="ChEBI" id="CHEBI:43474"/>
        <dbReference type="ChEBI" id="CHEBI:57259"/>
        <dbReference type="EC" id="2.4.2.2"/>
    </reaction>
</comment>
<organism evidence="12 13">
    <name type="scientific">Limnochorda pilosa</name>
    <dbReference type="NCBI Taxonomy" id="1555112"/>
    <lineage>
        <taxon>Bacteria</taxon>
        <taxon>Bacillati</taxon>
        <taxon>Bacillota</taxon>
        <taxon>Limnochordia</taxon>
        <taxon>Limnochordales</taxon>
        <taxon>Limnochordaceae</taxon>
        <taxon>Limnochorda</taxon>
    </lineage>
</organism>
<dbReference type="NCBIfam" id="NF004490">
    <property type="entry name" value="PRK05820.1"/>
    <property type="match status" value="1"/>
</dbReference>
<dbReference type="GO" id="GO:0006206">
    <property type="term" value="P:pyrimidine nucleobase metabolic process"/>
    <property type="evidence" value="ECO:0007669"/>
    <property type="project" value="InterPro"/>
</dbReference>
<dbReference type="Pfam" id="PF02885">
    <property type="entry name" value="Glycos_trans_3N"/>
    <property type="match status" value="1"/>
</dbReference>
<evidence type="ECO:0000256" key="4">
    <source>
        <dbReference type="ARBA" id="ARBA00011738"/>
    </source>
</evidence>
<dbReference type="GO" id="GO:0004645">
    <property type="term" value="F:1,4-alpha-oligoglucan phosphorylase activity"/>
    <property type="evidence" value="ECO:0007669"/>
    <property type="project" value="InterPro"/>
</dbReference>
<dbReference type="InterPro" id="IPR035902">
    <property type="entry name" value="Nuc_phospho_transferase"/>
</dbReference>
<dbReference type="SUPFAM" id="SSF54680">
    <property type="entry name" value="Pyrimidine nucleoside phosphorylase C-terminal domain"/>
    <property type="match status" value="1"/>
</dbReference>
<dbReference type="InterPro" id="IPR036320">
    <property type="entry name" value="Glycosyl_Trfase_fam3_N_dom_sf"/>
</dbReference>
<evidence type="ECO:0000259" key="11">
    <source>
        <dbReference type="SMART" id="SM00941"/>
    </source>
</evidence>
<dbReference type="EC" id="2.4.2.2" evidence="5"/>
<dbReference type="InterPro" id="IPR000053">
    <property type="entry name" value="Thymidine/pyrmidine_PPase"/>
</dbReference>
<dbReference type="InterPro" id="IPR017872">
    <property type="entry name" value="Pyrmidine_PPase_CS"/>
</dbReference>
<keyword evidence="13" id="KW-1185">Reference proteome</keyword>
<evidence type="ECO:0000313" key="13">
    <source>
        <dbReference type="Proteomes" id="UP000065807"/>
    </source>
</evidence>
<evidence type="ECO:0000256" key="10">
    <source>
        <dbReference type="ARBA" id="ARBA00048525"/>
    </source>
</evidence>
<dbReference type="GO" id="GO:0006213">
    <property type="term" value="P:pyrimidine nucleoside metabolic process"/>
    <property type="evidence" value="ECO:0007669"/>
    <property type="project" value="InterPro"/>
</dbReference>
<dbReference type="Pfam" id="PF07831">
    <property type="entry name" value="PYNP_C"/>
    <property type="match status" value="1"/>
</dbReference>